<organism evidence="2 3">
    <name type="scientific">Stentor coeruleus</name>
    <dbReference type="NCBI Taxonomy" id="5963"/>
    <lineage>
        <taxon>Eukaryota</taxon>
        <taxon>Sar</taxon>
        <taxon>Alveolata</taxon>
        <taxon>Ciliophora</taxon>
        <taxon>Postciliodesmatophora</taxon>
        <taxon>Heterotrichea</taxon>
        <taxon>Heterotrichida</taxon>
        <taxon>Stentoridae</taxon>
        <taxon>Stentor</taxon>
    </lineage>
</organism>
<dbReference type="AlphaFoldDB" id="A0A1R2B679"/>
<keyword evidence="3" id="KW-1185">Reference proteome</keyword>
<sequence>MISYSDIFSGPATVRWKRTSMSSSRNSFSIASTRRIRQMVSSQNASRFINLIDNSTNDTAKVSKGEDLKEVSSQLGFLRKHYDINKKINSLRLNSVDLKAFDLKSVQENTQRLCQTLDESKNRVKTLENDIDDMKKQQEASEIDTLVYKHILERMRQTRIHIDMKNLKLNKHLKSHEQHLCEEFDKQRRVREARIQTKLAVKNLEKFISRETREKTDELQFIEKDVKQKKESNMKREERLRRQVEISEAAADEERNLRAMQLREGLLLHMFWYSFLQKRLTTDMQKFSKLEAAFDNVKKATGMHQTEEIIERVLTHESGYTEILENINYTRTKIYEYNDKNREMEEKLSMLSMIKTENLNPAKTLEQEVSKKLKEIEYDKERFIKVLGVYKNVVNWAKKNNSMFGIYLGIPPVTNKRRRPTFAAASESELVGRICELKLKVIKLLQPFRENKNIVLKAESDVMVGISKANEFEYRFKGFYHDNDKNTIKSLTDSGKTLDKDFHKNAVKSKAQ</sequence>
<dbReference type="PANTHER" id="PTHR46518:SF1">
    <property type="entry name" value="OUTER DYNEIN ARM-DOCKING COMPLEX SUBUNIT 3"/>
    <property type="match status" value="1"/>
</dbReference>
<evidence type="ECO:0000256" key="1">
    <source>
        <dbReference type="SAM" id="Coils"/>
    </source>
</evidence>
<proteinExistence type="predicted"/>
<dbReference type="GO" id="GO:0003341">
    <property type="term" value="P:cilium movement"/>
    <property type="evidence" value="ECO:0007669"/>
    <property type="project" value="InterPro"/>
</dbReference>
<feature type="coiled-coil region" evidence="1">
    <location>
        <begin position="227"/>
        <end position="257"/>
    </location>
</feature>
<dbReference type="Proteomes" id="UP000187209">
    <property type="component" value="Unassembled WGS sequence"/>
</dbReference>
<reference evidence="2 3" key="1">
    <citation type="submission" date="2016-11" db="EMBL/GenBank/DDBJ databases">
        <title>The macronuclear genome of Stentor coeruleus: a giant cell with tiny introns.</title>
        <authorList>
            <person name="Slabodnick M."/>
            <person name="Ruby J.G."/>
            <person name="Reiff S.B."/>
            <person name="Swart E.C."/>
            <person name="Gosai S."/>
            <person name="Prabakaran S."/>
            <person name="Witkowska E."/>
            <person name="Larue G.E."/>
            <person name="Fisher S."/>
            <person name="Freeman R.M."/>
            <person name="Gunawardena J."/>
            <person name="Chu W."/>
            <person name="Stover N.A."/>
            <person name="Gregory B.D."/>
            <person name="Nowacki M."/>
            <person name="Derisi J."/>
            <person name="Roy S.W."/>
            <person name="Marshall W.F."/>
            <person name="Sood P."/>
        </authorList>
    </citation>
    <scope>NUCLEOTIDE SEQUENCE [LARGE SCALE GENOMIC DNA]</scope>
    <source>
        <strain evidence="2">WM001</strain>
    </source>
</reference>
<evidence type="ECO:0000313" key="3">
    <source>
        <dbReference type="Proteomes" id="UP000187209"/>
    </source>
</evidence>
<protein>
    <submittedName>
        <fullName evidence="2">Uncharacterized protein</fullName>
    </submittedName>
</protein>
<comment type="caution">
    <text evidence="2">The sequence shown here is derived from an EMBL/GenBank/DDBJ whole genome shotgun (WGS) entry which is preliminary data.</text>
</comment>
<dbReference type="GO" id="GO:0036158">
    <property type="term" value="P:outer dynein arm assembly"/>
    <property type="evidence" value="ECO:0007669"/>
    <property type="project" value="InterPro"/>
</dbReference>
<accession>A0A1R2B679</accession>
<dbReference type="OrthoDB" id="312721at2759"/>
<dbReference type="PANTHER" id="PTHR46518">
    <property type="entry name" value="COILED-COIL DOMAIN-CONTAINING PROTEIN 151"/>
    <property type="match status" value="1"/>
</dbReference>
<gene>
    <name evidence="2" type="ORF">SteCoe_29335</name>
</gene>
<evidence type="ECO:0000313" key="2">
    <source>
        <dbReference type="EMBL" id="OMJ72256.1"/>
    </source>
</evidence>
<dbReference type="GO" id="GO:0036064">
    <property type="term" value="C:ciliary basal body"/>
    <property type="evidence" value="ECO:0007669"/>
    <property type="project" value="TreeGrafter"/>
</dbReference>
<name>A0A1R2B679_9CILI</name>
<keyword evidence="1" id="KW-0175">Coiled coil</keyword>
<feature type="coiled-coil region" evidence="1">
    <location>
        <begin position="103"/>
        <end position="144"/>
    </location>
</feature>
<dbReference type="EMBL" id="MPUH01000916">
    <property type="protein sequence ID" value="OMJ72256.1"/>
    <property type="molecule type" value="Genomic_DNA"/>
</dbReference>
<dbReference type="GO" id="GO:0035253">
    <property type="term" value="C:ciliary rootlet"/>
    <property type="evidence" value="ECO:0007669"/>
    <property type="project" value="TreeGrafter"/>
</dbReference>
<dbReference type="InterPro" id="IPR033192">
    <property type="entry name" value="ODAD3"/>
</dbReference>
<dbReference type="GO" id="GO:0097542">
    <property type="term" value="C:ciliary tip"/>
    <property type="evidence" value="ECO:0007669"/>
    <property type="project" value="TreeGrafter"/>
</dbReference>